<dbReference type="PANTHER" id="PTHR23028">
    <property type="entry name" value="ACETYLTRANSFERASE"/>
    <property type="match status" value="1"/>
</dbReference>
<dbReference type="InterPro" id="IPR050879">
    <property type="entry name" value="Acyltransferase_3"/>
</dbReference>
<evidence type="ECO:0000313" key="3">
    <source>
        <dbReference type="EMBL" id="MEY9459177.1"/>
    </source>
</evidence>
<dbReference type="InterPro" id="IPR002656">
    <property type="entry name" value="Acyl_transf_3_dom"/>
</dbReference>
<gene>
    <name evidence="3" type="ORF">ABIG07_008125</name>
</gene>
<keyword evidence="1" id="KW-0812">Transmembrane</keyword>
<protein>
    <recommendedName>
        <fullName evidence="2">Acyltransferase 3 domain-containing protein</fullName>
    </recommendedName>
</protein>
<dbReference type="Pfam" id="PF01757">
    <property type="entry name" value="Acyl_transf_3"/>
    <property type="match status" value="1"/>
</dbReference>
<keyword evidence="1" id="KW-1133">Transmembrane helix</keyword>
<feature type="transmembrane region" description="Helical" evidence="1">
    <location>
        <begin position="202"/>
        <end position="225"/>
    </location>
</feature>
<feature type="transmembrane region" description="Helical" evidence="1">
    <location>
        <begin position="176"/>
        <end position="196"/>
    </location>
</feature>
<dbReference type="EMBL" id="JBGBZJ010000003">
    <property type="protein sequence ID" value="MEY9459177.1"/>
    <property type="molecule type" value="Genomic_DNA"/>
</dbReference>
<reference evidence="3 4" key="1">
    <citation type="submission" date="2024-07" db="EMBL/GenBank/DDBJ databases">
        <title>Genomic Encyclopedia of Type Strains, Phase V (KMG-V): Genome sequencing to study the core and pangenomes of soil and plant-associated prokaryotes.</title>
        <authorList>
            <person name="Whitman W."/>
        </authorList>
    </citation>
    <scope>NUCLEOTIDE SEQUENCE [LARGE SCALE GENOMIC DNA]</scope>
    <source>
        <strain evidence="3 4">USDA 152</strain>
    </source>
</reference>
<name>A0ABV4G5K9_9BRAD</name>
<feature type="transmembrane region" description="Helical" evidence="1">
    <location>
        <begin position="87"/>
        <end position="107"/>
    </location>
</feature>
<keyword evidence="4" id="KW-1185">Reference proteome</keyword>
<evidence type="ECO:0000259" key="2">
    <source>
        <dbReference type="Pfam" id="PF01757"/>
    </source>
</evidence>
<sequence>MRTEHHETTLPLRKHEAQYRADIDGLRAISVLAVMAFHLKIGLSGGFTGVDVFFVISGYLIGRIVYSEVAGGSFSLSRFYERRARRILPALLATIAISWFVADRYLYAFEMGDFSKSAVASILFAANLYFYGASEYFAPAAETIPLLHLWSLGVEEQFYLLFPPTIVLLGRYLPRLVFATLVLMCLVSLFASQVLVWSHPDAAFYLPISRAFEILFGTLVAHTLFPPFKQSLGMRTHGNPRIRVLAVFNGFVHERPPLSGHRGRFALRRRSDDRVVQSVEHHSDIPVACLTTTGLRRQALLFTLPHPLARDRPRRAGPADSPPSRLRICGCFGVVRPCGHLLQGDRNSPEIRNSD</sequence>
<feature type="domain" description="Acyltransferase 3" evidence="2">
    <location>
        <begin position="21"/>
        <end position="221"/>
    </location>
</feature>
<evidence type="ECO:0000313" key="4">
    <source>
        <dbReference type="Proteomes" id="UP001565369"/>
    </source>
</evidence>
<proteinExistence type="predicted"/>
<accession>A0ABV4G5K9</accession>
<organism evidence="3 4">
    <name type="scientific">Bradyrhizobium ottawaense</name>
    <dbReference type="NCBI Taxonomy" id="931866"/>
    <lineage>
        <taxon>Bacteria</taxon>
        <taxon>Pseudomonadati</taxon>
        <taxon>Pseudomonadota</taxon>
        <taxon>Alphaproteobacteria</taxon>
        <taxon>Hyphomicrobiales</taxon>
        <taxon>Nitrobacteraceae</taxon>
        <taxon>Bradyrhizobium</taxon>
    </lineage>
</organism>
<dbReference type="PANTHER" id="PTHR23028:SF53">
    <property type="entry name" value="ACYL_TRANSF_3 DOMAIN-CONTAINING PROTEIN"/>
    <property type="match status" value="1"/>
</dbReference>
<comment type="caution">
    <text evidence="3">The sequence shown here is derived from an EMBL/GenBank/DDBJ whole genome shotgun (WGS) entry which is preliminary data.</text>
</comment>
<evidence type="ECO:0000256" key="1">
    <source>
        <dbReference type="SAM" id="Phobius"/>
    </source>
</evidence>
<keyword evidence="1" id="KW-0472">Membrane</keyword>
<dbReference type="Proteomes" id="UP001565369">
    <property type="component" value="Unassembled WGS sequence"/>
</dbReference>
<feature type="transmembrane region" description="Helical" evidence="1">
    <location>
        <begin position="45"/>
        <end position="66"/>
    </location>
</feature>